<proteinExistence type="predicted"/>
<protein>
    <submittedName>
        <fullName evidence="1">Uncharacterized protein</fullName>
    </submittedName>
</protein>
<organism evidence="1">
    <name type="scientific">uncultured Caudovirales phage</name>
    <dbReference type="NCBI Taxonomy" id="2100421"/>
    <lineage>
        <taxon>Viruses</taxon>
        <taxon>Duplodnaviria</taxon>
        <taxon>Heunggongvirae</taxon>
        <taxon>Uroviricota</taxon>
        <taxon>Caudoviricetes</taxon>
        <taxon>Peduoviridae</taxon>
        <taxon>Maltschvirus</taxon>
        <taxon>Maltschvirus maltsch</taxon>
    </lineage>
</organism>
<gene>
    <name evidence="1" type="ORF">UFOVP380_53</name>
</gene>
<dbReference type="EMBL" id="LR798317">
    <property type="protein sequence ID" value="CAB5223417.1"/>
    <property type="molecule type" value="Genomic_DNA"/>
</dbReference>
<sequence length="49" mass="5531">MLTFAIVVFVLLLLLAGIMAWLAYVDKDDVEEPNYGPAEAWAFVKETKQ</sequence>
<accession>A0A6J7X025</accession>
<evidence type="ECO:0000313" key="1">
    <source>
        <dbReference type="EMBL" id="CAB5223417.1"/>
    </source>
</evidence>
<name>A0A6J7X025_9CAUD</name>
<reference evidence="1" key="1">
    <citation type="submission" date="2020-05" db="EMBL/GenBank/DDBJ databases">
        <authorList>
            <person name="Chiriac C."/>
            <person name="Salcher M."/>
            <person name="Ghai R."/>
            <person name="Kavagutti S V."/>
        </authorList>
    </citation>
    <scope>NUCLEOTIDE SEQUENCE</scope>
</reference>